<dbReference type="PIRSF" id="PIRSF006648">
    <property type="entry name" value="DrrB"/>
    <property type="match status" value="1"/>
</dbReference>
<keyword evidence="9" id="KW-1185">Reference proteome</keyword>
<keyword evidence="2 6" id="KW-0812">Transmembrane</keyword>
<evidence type="ECO:0000313" key="9">
    <source>
        <dbReference type="Proteomes" id="UP000617531"/>
    </source>
</evidence>
<reference evidence="8" key="2">
    <citation type="submission" date="2020-09" db="EMBL/GenBank/DDBJ databases">
        <authorList>
            <person name="Sun Q."/>
            <person name="Zhou Y."/>
        </authorList>
    </citation>
    <scope>NUCLEOTIDE SEQUENCE</scope>
    <source>
        <strain evidence="8">CGMCC 1.16548</strain>
    </source>
</reference>
<evidence type="ECO:0000256" key="2">
    <source>
        <dbReference type="ARBA" id="ARBA00022692"/>
    </source>
</evidence>
<keyword evidence="4 6" id="KW-0472">Membrane</keyword>
<feature type="transmembrane region" description="Helical" evidence="6">
    <location>
        <begin position="36"/>
        <end position="64"/>
    </location>
</feature>
<dbReference type="RefSeq" id="WP_191282829.1">
    <property type="nucleotide sequence ID" value="NZ_BNAI01000002.1"/>
</dbReference>
<reference evidence="8" key="1">
    <citation type="journal article" date="2014" name="Int. J. Syst. Evol. Microbiol.">
        <title>Complete genome sequence of Corynebacterium casei LMG S-19264T (=DSM 44701T), isolated from a smear-ripened cheese.</title>
        <authorList>
            <consortium name="US DOE Joint Genome Institute (JGI-PGF)"/>
            <person name="Walter F."/>
            <person name="Albersmeier A."/>
            <person name="Kalinowski J."/>
            <person name="Ruckert C."/>
        </authorList>
    </citation>
    <scope>NUCLEOTIDE SEQUENCE</scope>
    <source>
        <strain evidence="8">CGMCC 1.16548</strain>
    </source>
</reference>
<evidence type="ECO:0000256" key="1">
    <source>
        <dbReference type="ARBA" id="ARBA00004141"/>
    </source>
</evidence>
<dbReference type="InterPro" id="IPR013525">
    <property type="entry name" value="ABC2_TM"/>
</dbReference>
<protein>
    <submittedName>
        <fullName evidence="8">Transport permease protein</fullName>
    </submittedName>
</protein>
<gene>
    <name evidence="8" type="ORF">GCM10011600_14890</name>
</gene>
<dbReference type="Pfam" id="PF01061">
    <property type="entry name" value="ABC2_membrane"/>
    <property type="match status" value="1"/>
</dbReference>
<feature type="transmembrane region" description="Helical" evidence="6">
    <location>
        <begin position="246"/>
        <end position="268"/>
    </location>
</feature>
<evidence type="ECO:0000313" key="8">
    <source>
        <dbReference type="EMBL" id="GHF14938.1"/>
    </source>
</evidence>
<dbReference type="EMBL" id="BNAI01000002">
    <property type="protein sequence ID" value="GHF14938.1"/>
    <property type="molecule type" value="Genomic_DNA"/>
</dbReference>
<sequence>MTSVIPPRAAVRADPAKSRRYGAWYVVEHKLRAVRAYFWTMLVTAFGTPFLYLFAFGVGLASLVVDSQGDEFVDGVGYLQFVAPALIVNAAVLVAAEEYMFGMLLGFKWNAIFIGMNSAPLTGRQIIDGMFLFVAIRAAFTAGIYFAAVALFGGVISPWSVLVVPIAMLTAFAFSPVAAWSATITEDRGQFNIVNRLIIMPLSLFSGTVFPLSQLPVFLQWIGWISPIWHGSELSRQFSYGPTEPIWLSVIHVLFLLALAIVGWRLTVHFSVKRLDR</sequence>
<dbReference type="GO" id="GO:0046677">
    <property type="term" value="P:response to antibiotic"/>
    <property type="evidence" value="ECO:0007669"/>
    <property type="project" value="UniProtKB-KW"/>
</dbReference>
<dbReference type="AlphaFoldDB" id="A0A8J3GQH3"/>
<dbReference type="Proteomes" id="UP000617531">
    <property type="component" value="Unassembled WGS sequence"/>
</dbReference>
<dbReference type="InterPro" id="IPR000412">
    <property type="entry name" value="ABC_2_transport"/>
</dbReference>
<feature type="transmembrane region" description="Helical" evidence="6">
    <location>
        <begin position="162"/>
        <end position="185"/>
    </location>
</feature>
<feature type="transmembrane region" description="Helical" evidence="6">
    <location>
        <begin position="76"/>
        <end position="95"/>
    </location>
</feature>
<feature type="transmembrane region" description="Helical" evidence="6">
    <location>
        <begin position="131"/>
        <end position="156"/>
    </location>
</feature>
<keyword evidence="5" id="KW-0046">Antibiotic resistance</keyword>
<comment type="caution">
    <text evidence="8">The sequence shown here is derived from an EMBL/GenBank/DDBJ whole genome shotgun (WGS) entry which is preliminary data.</text>
</comment>
<feature type="domain" description="ABC-2 type transporter transmembrane" evidence="7">
    <location>
        <begin position="39"/>
        <end position="237"/>
    </location>
</feature>
<dbReference type="InterPro" id="IPR051784">
    <property type="entry name" value="Nod_factor_ABC_transporter"/>
</dbReference>
<proteinExistence type="predicted"/>
<organism evidence="8 9">
    <name type="scientific">Pseudolysinimonas yzui</name>
    <dbReference type="NCBI Taxonomy" id="2708254"/>
    <lineage>
        <taxon>Bacteria</taxon>
        <taxon>Bacillati</taxon>
        <taxon>Actinomycetota</taxon>
        <taxon>Actinomycetes</taxon>
        <taxon>Micrococcales</taxon>
        <taxon>Microbacteriaceae</taxon>
        <taxon>Pseudolysinimonas</taxon>
    </lineage>
</organism>
<feature type="transmembrane region" description="Helical" evidence="6">
    <location>
        <begin position="197"/>
        <end position="226"/>
    </location>
</feature>
<evidence type="ECO:0000256" key="5">
    <source>
        <dbReference type="ARBA" id="ARBA00023251"/>
    </source>
</evidence>
<accession>A0A8J3GQH3</accession>
<evidence type="ECO:0000259" key="7">
    <source>
        <dbReference type="Pfam" id="PF01061"/>
    </source>
</evidence>
<dbReference type="GO" id="GO:0140359">
    <property type="term" value="F:ABC-type transporter activity"/>
    <property type="evidence" value="ECO:0007669"/>
    <property type="project" value="InterPro"/>
</dbReference>
<evidence type="ECO:0000256" key="4">
    <source>
        <dbReference type="ARBA" id="ARBA00023136"/>
    </source>
</evidence>
<name>A0A8J3GQH3_9MICO</name>
<evidence type="ECO:0000256" key="6">
    <source>
        <dbReference type="SAM" id="Phobius"/>
    </source>
</evidence>
<dbReference type="PRINTS" id="PR00164">
    <property type="entry name" value="ABC2TRNSPORT"/>
</dbReference>
<dbReference type="PANTHER" id="PTHR43229">
    <property type="entry name" value="NODULATION PROTEIN J"/>
    <property type="match status" value="1"/>
</dbReference>
<dbReference type="PANTHER" id="PTHR43229:SF2">
    <property type="entry name" value="NODULATION PROTEIN J"/>
    <property type="match status" value="1"/>
</dbReference>
<evidence type="ECO:0000256" key="3">
    <source>
        <dbReference type="ARBA" id="ARBA00022989"/>
    </source>
</evidence>
<keyword evidence="3 6" id="KW-1133">Transmembrane helix</keyword>
<dbReference type="GO" id="GO:0043190">
    <property type="term" value="C:ATP-binding cassette (ABC) transporter complex"/>
    <property type="evidence" value="ECO:0007669"/>
    <property type="project" value="InterPro"/>
</dbReference>
<comment type="subcellular location">
    <subcellularLocation>
        <location evidence="1">Membrane</location>
        <topology evidence="1">Multi-pass membrane protein</topology>
    </subcellularLocation>
</comment>